<accession>A0ABP4PWB0</accession>
<keyword evidence="5" id="KW-1185">Reference proteome</keyword>
<dbReference type="SUPFAM" id="SSF55347">
    <property type="entry name" value="Glyceraldehyde-3-phosphate dehydrogenase-like, C-terminal domain"/>
    <property type="match status" value="1"/>
</dbReference>
<evidence type="ECO:0000313" key="4">
    <source>
        <dbReference type="EMBL" id="GAA1593256.1"/>
    </source>
</evidence>
<comment type="caution">
    <text evidence="4">The sequence shown here is derived from an EMBL/GenBank/DDBJ whole genome shotgun (WGS) entry which is preliminary data.</text>
</comment>
<gene>
    <name evidence="4" type="ORF">GCM10009804_57280</name>
</gene>
<dbReference type="EMBL" id="BAAAPH010000021">
    <property type="protein sequence ID" value="GAA1593256.1"/>
    <property type="molecule type" value="Genomic_DNA"/>
</dbReference>
<dbReference type="Pfam" id="PF22725">
    <property type="entry name" value="GFO_IDH_MocA_C3"/>
    <property type="match status" value="1"/>
</dbReference>
<evidence type="ECO:0000259" key="2">
    <source>
        <dbReference type="Pfam" id="PF01408"/>
    </source>
</evidence>
<reference evidence="5" key="1">
    <citation type="journal article" date="2019" name="Int. J. Syst. Evol. Microbiol.">
        <title>The Global Catalogue of Microorganisms (GCM) 10K type strain sequencing project: providing services to taxonomists for standard genome sequencing and annotation.</title>
        <authorList>
            <consortium name="The Broad Institute Genomics Platform"/>
            <consortium name="The Broad Institute Genome Sequencing Center for Infectious Disease"/>
            <person name="Wu L."/>
            <person name="Ma J."/>
        </authorList>
    </citation>
    <scope>NUCLEOTIDE SEQUENCE [LARGE SCALE GENOMIC DNA]</scope>
    <source>
        <strain evidence="5">JCM 15572</strain>
    </source>
</reference>
<evidence type="ECO:0000313" key="5">
    <source>
        <dbReference type="Proteomes" id="UP001501705"/>
    </source>
</evidence>
<name>A0ABP4PWB0_9ACTN</name>
<feature type="region of interest" description="Disordered" evidence="1">
    <location>
        <begin position="347"/>
        <end position="373"/>
    </location>
</feature>
<dbReference type="InterPro" id="IPR052515">
    <property type="entry name" value="Gfo/Idh/MocA_Oxidoreductase"/>
</dbReference>
<dbReference type="Gene3D" id="3.30.360.10">
    <property type="entry name" value="Dihydrodipicolinate Reductase, domain 2"/>
    <property type="match status" value="1"/>
</dbReference>
<proteinExistence type="predicted"/>
<dbReference type="Gene3D" id="3.40.50.720">
    <property type="entry name" value="NAD(P)-binding Rossmann-like Domain"/>
    <property type="match status" value="1"/>
</dbReference>
<dbReference type="PANTHER" id="PTHR43249">
    <property type="entry name" value="UDP-N-ACETYL-2-AMINO-2-DEOXY-D-GLUCURONATE OXIDASE"/>
    <property type="match status" value="1"/>
</dbReference>
<dbReference type="InterPro" id="IPR055170">
    <property type="entry name" value="GFO_IDH_MocA-like_dom"/>
</dbReference>
<dbReference type="InterPro" id="IPR036291">
    <property type="entry name" value="NAD(P)-bd_dom_sf"/>
</dbReference>
<feature type="domain" description="Gfo/Idh/MocA-like oxidoreductase N-terminal" evidence="2">
    <location>
        <begin position="7"/>
        <end position="123"/>
    </location>
</feature>
<sequence>MFDRKHRIAIVGTGGIAGSHARAVQSLPDRAELVAAVDVDLGRAKEFAARWDIPATYPDLTALLAAEEVDLVHLCTPPSSHVPLAVECLAADVDVYLEKPPTLSLDELDILLAAERKSAAQVACVFQHRFGSGAVRLRELLVDGVLGRPLVALCNTAWYRDDEYFAVPWRGTFDVEGGGPTMGHGIHQYDLLLSILGPWRKVTAFAARQARPTQTEDVSMALVTFENGAVASIVNSLVSPRQTSQLRFDCEHATVELEHLYGYKNPDWTITPAPGHDEVATAWSTDLPDVASGHSAQLAAILDAKSAGTPAPVALAEARNTIELAAAIYASAFTDKPIHRGELAPGTPYAHRMGGPGAPWSQLGRKGTGAPWS</sequence>
<evidence type="ECO:0000256" key="1">
    <source>
        <dbReference type="SAM" id="MobiDB-lite"/>
    </source>
</evidence>
<dbReference type="RefSeq" id="WP_344238249.1">
    <property type="nucleotide sequence ID" value="NZ_BAAAPH010000021.1"/>
</dbReference>
<feature type="domain" description="GFO/IDH/MocA-like oxidoreductase" evidence="3">
    <location>
        <begin position="136"/>
        <end position="255"/>
    </location>
</feature>
<evidence type="ECO:0000259" key="3">
    <source>
        <dbReference type="Pfam" id="PF22725"/>
    </source>
</evidence>
<dbReference type="Proteomes" id="UP001501705">
    <property type="component" value="Unassembled WGS sequence"/>
</dbReference>
<protein>
    <submittedName>
        <fullName evidence="4">Gfo/Idh/MocA family oxidoreductase</fullName>
    </submittedName>
</protein>
<dbReference type="PANTHER" id="PTHR43249:SF1">
    <property type="entry name" value="D-GLUCOSIDE 3-DEHYDROGENASE"/>
    <property type="match status" value="1"/>
</dbReference>
<organism evidence="4 5">
    <name type="scientific">Kribbella hippodromi</name>
    <dbReference type="NCBI Taxonomy" id="434347"/>
    <lineage>
        <taxon>Bacteria</taxon>
        <taxon>Bacillati</taxon>
        <taxon>Actinomycetota</taxon>
        <taxon>Actinomycetes</taxon>
        <taxon>Propionibacteriales</taxon>
        <taxon>Kribbellaceae</taxon>
        <taxon>Kribbella</taxon>
    </lineage>
</organism>
<dbReference type="Pfam" id="PF01408">
    <property type="entry name" value="GFO_IDH_MocA"/>
    <property type="match status" value="1"/>
</dbReference>
<dbReference type="InterPro" id="IPR000683">
    <property type="entry name" value="Gfo/Idh/MocA-like_OxRdtase_N"/>
</dbReference>
<dbReference type="SUPFAM" id="SSF51735">
    <property type="entry name" value="NAD(P)-binding Rossmann-fold domains"/>
    <property type="match status" value="1"/>
</dbReference>